<sequence>MTELAEAIEGAVGTVIDGKPDEIRTVLTVLLAEGHILLEDVPGVGKTQLARAFAAAIGGSVHRIQFTPDLLPSDITGVSIYDQRQGRFEFTPGPVFSNIVIADEINRASPKTQSALLECMEEGQVTVDGVTHQLPRPFMVIATQNPIDMDGTYALPEAQRDRFMVRLQIGYPDADAELRMVQARKTHTPLTDLHTVVSSEAFQGEIDAAHAVRAHELVEQYAVRLVRATRDRPDVRIGASPRATLQLLRAAKARAHLEGRDWLSPDDVKLLARRVLPHRILLHDQAATIDDALQVVDRVLDTTPAPRAR</sequence>
<feature type="domain" description="ATPase AAA-3" evidence="4">
    <location>
        <begin position="35"/>
        <end position="165"/>
    </location>
</feature>
<dbReference type="GO" id="GO:0005524">
    <property type="term" value="F:ATP binding"/>
    <property type="evidence" value="ECO:0007669"/>
    <property type="project" value="UniProtKB-KW"/>
</dbReference>
<dbReference type="InterPro" id="IPR011703">
    <property type="entry name" value="ATPase_AAA-3"/>
</dbReference>
<dbReference type="OrthoDB" id="9808397at2"/>
<name>A0A1G8B1N1_9MICO</name>
<dbReference type="Pfam" id="PF07726">
    <property type="entry name" value="AAA_3"/>
    <property type="match status" value="1"/>
</dbReference>
<evidence type="ECO:0000256" key="2">
    <source>
        <dbReference type="ARBA" id="ARBA00022840"/>
    </source>
</evidence>
<gene>
    <name evidence="6" type="ORF">SAMN04489720_0617</name>
</gene>
<proteinExistence type="inferred from homology"/>
<dbReference type="Gene3D" id="1.10.8.80">
    <property type="entry name" value="Magnesium chelatase subunit I, C-Terminal domain"/>
    <property type="match status" value="1"/>
</dbReference>
<evidence type="ECO:0000313" key="7">
    <source>
        <dbReference type="Proteomes" id="UP000198822"/>
    </source>
</evidence>
<dbReference type="Proteomes" id="UP000198822">
    <property type="component" value="Chromosome I"/>
</dbReference>
<dbReference type="RefSeq" id="WP_092502341.1">
    <property type="nucleotide sequence ID" value="NZ_LT629695.1"/>
</dbReference>
<evidence type="ECO:0000259" key="5">
    <source>
        <dbReference type="Pfam" id="PF17863"/>
    </source>
</evidence>
<dbReference type="PANTHER" id="PTHR42759">
    <property type="entry name" value="MOXR FAMILY PROTEIN"/>
    <property type="match status" value="1"/>
</dbReference>
<reference evidence="7" key="1">
    <citation type="submission" date="2016-10" db="EMBL/GenBank/DDBJ databases">
        <authorList>
            <person name="Varghese N."/>
            <person name="Submissions S."/>
        </authorList>
    </citation>
    <scope>NUCLEOTIDE SEQUENCE [LARGE SCALE GENOMIC DNA]</scope>
    <source>
        <strain evidence="7">DSM 22002</strain>
    </source>
</reference>
<dbReference type="PIRSF" id="PIRSF002849">
    <property type="entry name" value="AAA_ATPase_chaperone_MoxR_prd"/>
    <property type="match status" value="1"/>
</dbReference>
<protein>
    <submittedName>
        <fullName evidence="6">MoxR-like ATPase</fullName>
    </submittedName>
</protein>
<dbReference type="EMBL" id="LT629695">
    <property type="protein sequence ID" value="SDH27025.1"/>
    <property type="molecule type" value="Genomic_DNA"/>
</dbReference>
<evidence type="ECO:0000256" key="3">
    <source>
        <dbReference type="ARBA" id="ARBA00061607"/>
    </source>
</evidence>
<dbReference type="PANTHER" id="PTHR42759:SF5">
    <property type="entry name" value="METHANOL DEHYDROGENASE REGULATOR"/>
    <property type="match status" value="1"/>
</dbReference>
<dbReference type="STRING" id="399736.SAMN04489720_0617"/>
<evidence type="ECO:0000313" key="6">
    <source>
        <dbReference type="EMBL" id="SDH27025.1"/>
    </source>
</evidence>
<keyword evidence="1" id="KW-0547">Nucleotide-binding</keyword>
<dbReference type="FunFam" id="3.40.50.300:FF:000640">
    <property type="entry name" value="MoxR family ATPase"/>
    <property type="match status" value="1"/>
</dbReference>
<feature type="domain" description="ChlI/MoxR AAA lid" evidence="5">
    <location>
        <begin position="227"/>
        <end position="286"/>
    </location>
</feature>
<keyword evidence="7" id="KW-1185">Reference proteome</keyword>
<accession>A0A1G8B1N1</accession>
<dbReference type="SUPFAM" id="SSF52540">
    <property type="entry name" value="P-loop containing nucleoside triphosphate hydrolases"/>
    <property type="match status" value="1"/>
</dbReference>
<evidence type="ECO:0000256" key="1">
    <source>
        <dbReference type="ARBA" id="ARBA00022741"/>
    </source>
</evidence>
<dbReference type="Pfam" id="PF17863">
    <property type="entry name" value="AAA_lid_2"/>
    <property type="match status" value="1"/>
</dbReference>
<dbReference type="InterPro" id="IPR050764">
    <property type="entry name" value="CbbQ/NirQ/NorQ/GpvN"/>
</dbReference>
<evidence type="ECO:0000259" key="4">
    <source>
        <dbReference type="Pfam" id="PF07726"/>
    </source>
</evidence>
<dbReference type="GO" id="GO:0016887">
    <property type="term" value="F:ATP hydrolysis activity"/>
    <property type="evidence" value="ECO:0007669"/>
    <property type="project" value="InterPro"/>
</dbReference>
<comment type="similarity">
    <text evidence="3">Belongs to the MoxR family.</text>
</comment>
<keyword evidence="2" id="KW-0067">ATP-binding</keyword>
<dbReference type="Gene3D" id="3.40.50.300">
    <property type="entry name" value="P-loop containing nucleotide triphosphate hydrolases"/>
    <property type="match status" value="1"/>
</dbReference>
<dbReference type="CDD" id="cd00009">
    <property type="entry name" value="AAA"/>
    <property type="match status" value="1"/>
</dbReference>
<dbReference type="InterPro" id="IPR027417">
    <property type="entry name" value="P-loop_NTPase"/>
</dbReference>
<organism evidence="6 7">
    <name type="scientific">Agrococcus jejuensis</name>
    <dbReference type="NCBI Taxonomy" id="399736"/>
    <lineage>
        <taxon>Bacteria</taxon>
        <taxon>Bacillati</taxon>
        <taxon>Actinomycetota</taxon>
        <taxon>Actinomycetes</taxon>
        <taxon>Micrococcales</taxon>
        <taxon>Microbacteriaceae</taxon>
        <taxon>Agrococcus</taxon>
    </lineage>
</organism>
<dbReference type="AlphaFoldDB" id="A0A1G8B1N1"/>
<dbReference type="InterPro" id="IPR041628">
    <property type="entry name" value="ChlI/MoxR_AAA_lid"/>
</dbReference>